<name>A0A0C2WWS6_SERVB</name>
<evidence type="ECO:0000313" key="3">
    <source>
        <dbReference type="Proteomes" id="UP000054097"/>
    </source>
</evidence>
<protein>
    <submittedName>
        <fullName evidence="2">Uncharacterized protein</fullName>
    </submittedName>
</protein>
<reference evidence="2 3" key="1">
    <citation type="submission" date="2014-04" db="EMBL/GenBank/DDBJ databases">
        <authorList>
            <consortium name="DOE Joint Genome Institute"/>
            <person name="Kuo A."/>
            <person name="Zuccaro A."/>
            <person name="Kohler A."/>
            <person name="Nagy L.G."/>
            <person name="Floudas D."/>
            <person name="Copeland A."/>
            <person name="Barry K.W."/>
            <person name="Cichocki N."/>
            <person name="Veneault-Fourrey C."/>
            <person name="LaButti K."/>
            <person name="Lindquist E.A."/>
            <person name="Lipzen A."/>
            <person name="Lundell T."/>
            <person name="Morin E."/>
            <person name="Murat C."/>
            <person name="Sun H."/>
            <person name="Tunlid A."/>
            <person name="Henrissat B."/>
            <person name="Grigoriev I.V."/>
            <person name="Hibbett D.S."/>
            <person name="Martin F."/>
            <person name="Nordberg H.P."/>
            <person name="Cantor M.N."/>
            <person name="Hua S.X."/>
        </authorList>
    </citation>
    <scope>NUCLEOTIDE SEQUENCE [LARGE SCALE GENOMIC DNA]</scope>
    <source>
        <strain evidence="2 3">MAFF 305830</strain>
    </source>
</reference>
<dbReference type="Proteomes" id="UP000054097">
    <property type="component" value="Unassembled WGS sequence"/>
</dbReference>
<reference evidence="3" key="2">
    <citation type="submission" date="2015-01" db="EMBL/GenBank/DDBJ databases">
        <title>Evolutionary Origins and Diversification of the Mycorrhizal Mutualists.</title>
        <authorList>
            <consortium name="DOE Joint Genome Institute"/>
            <consortium name="Mycorrhizal Genomics Consortium"/>
            <person name="Kohler A."/>
            <person name="Kuo A."/>
            <person name="Nagy L.G."/>
            <person name="Floudas D."/>
            <person name="Copeland A."/>
            <person name="Barry K.W."/>
            <person name="Cichocki N."/>
            <person name="Veneault-Fourrey C."/>
            <person name="LaButti K."/>
            <person name="Lindquist E.A."/>
            <person name="Lipzen A."/>
            <person name="Lundell T."/>
            <person name="Morin E."/>
            <person name="Murat C."/>
            <person name="Riley R."/>
            <person name="Ohm R."/>
            <person name="Sun H."/>
            <person name="Tunlid A."/>
            <person name="Henrissat B."/>
            <person name="Grigoriev I.V."/>
            <person name="Hibbett D.S."/>
            <person name="Martin F."/>
        </authorList>
    </citation>
    <scope>NUCLEOTIDE SEQUENCE [LARGE SCALE GENOMIC DNA]</scope>
    <source>
        <strain evidence="3">MAFF 305830</strain>
    </source>
</reference>
<proteinExistence type="predicted"/>
<feature type="region of interest" description="Disordered" evidence="1">
    <location>
        <begin position="319"/>
        <end position="338"/>
    </location>
</feature>
<feature type="region of interest" description="Disordered" evidence="1">
    <location>
        <begin position="100"/>
        <end position="130"/>
    </location>
</feature>
<evidence type="ECO:0000256" key="1">
    <source>
        <dbReference type="SAM" id="MobiDB-lite"/>
    </source>
</evidence>
<evidence type="ECO:0000313" key="2">
    <source>
        <dbReference type="EMBL" id="KIM30563.1"/>
    </source>
</evidence>
<dbReference type="EMBL" id="KN824284">
    <property type="protein sequence ID" value="KIM30563.1"/>
    <property type="molecule type" value="Genomic_DNA"/>
</dbReference>
<accession>A0A0C2WWS6</accession>
<sequence>MHSPITISRHSSKPGLLGTGLEHLVMDSSLDINTYQKVLEESPSESVPPSAHSFNGTVATTLLVTTPAGHHLTTKSPSGSLSRAYSATLSKLSSGKFGLPPSKLGVGSTRSTSKASSSGGSRLFRRPKIPDFDPPHCEKRVFDDGHIVHMIGSATPPIIKMEDFIRRMTSFPSPERNTPLLDVEFSLDETSFGFNKSATVSALHIQVRSPSIEIHETRITTPVNVSLQTIYHSMDSFALSANPPTNVGTNYASPFLSPFESTSQVDVNPRPSPRLSASLMPQLTPIILSDLAAIPDPEPESNENVLTTPVTPLFSPACPSDPGSELPSPTVTSISSPRYRDTDGAVSDIFTSADYTFNPGVEDVDARTILDFELELANATFPSITSSNRSRIIGKERRWDSLYPSPSEVAALDALDQEKTVSSGQQQSVSSSSVLAPLTQADFDATFEEVFRVGFPGSYVIQGENQTTSNRAISINPQA</sequence>
<organism evidence="2 3">
    <name type="scientific">Serendipita vermifera MAFF 305830</name>
    <dbReference type="NCBI Taxonomy" id="933852"/>
    <lineage>
        <taxon>Eukaryota</taxon>
        <taxon>Fungi</taxon>
        <taxon>Dikarya</taxon>
        <taxon>Basidiomycota</taxon>
        <taxon>Agaricomycotina</taxon>
        <taxon>Agaricomycetes</taxon>
        <taxon>Sebacinales</taxon>
        <taxon>Serendipitaceae</taxon>
        <taxon>Serendipita</taxon>
    </lineage>
</organism>
<feature type="compositionally biased region" description="Polar residues" evidence="1">
    <location>
        <begin position="327"/>
        <end position="336"/>
    </location>
</feature>
<feature type="compositionally biased region" description="Low complexity" evidence="1">
    <location>
        <begin position="107"/>
        <end position="122"/>
    </location>
</feature>
<dbReference type="HOGENOM" id="CLU_570070_0_0_1"/>
<keyword evidence="3" id="KW-1185">Reference proteome</keyword>
<dbReference type="AlphaFoldDB" id="A0A0C2WWS6"/>
<gene>
    <name evidence="2" type="ORF">M408DRAFT_328120</name>
</gene>